<dbReference type="InterPro" id="IPR055343">
    <property type="entry name" value="CREG_beta-barrel"/>
</dbReference>
<dbReference type="GO" id="GO:0005737">
    <property type="term" value="C:cytoplasm"/>
    <property type="evidence" value="ECO:0007669"/>
    <property type="project" value="UniProtKB-ARBA"/>
</dbReference>
<reference evidence="3" key="2">
    <citation type="submission" date="2025-08" db="UniProtKB">
        <authorList>
            <consortium name="RefSeq"/>
        </authorList>
    </citation>
    <scope>IDENTIFICATION</scope>
    <source>
        <tissue evidence="3">Leaf</tissue>
    </source>
</reference>
<dbReference type="KEGG" id="soe:110802370"/>
<dbReference type="PANTHER" id="PTHR13343">
    <property type="entry name" value="CREG1 PROTEIN"/>
    <property type="match status" value="1"/>
</dbReference>
<protein>
    <submittedName>
        <fullName evidence="3">Uncharacterized protein isoform X1</fullName>
    </submittedName>
</protein>
<dbReference type="OrthoDB" id="46836at2759"/>
<dbReference type="SUPFAM" id="SSF50475">
    <property type="entry name" value="FMN-binding split barrel"/>
    <property type="match status" value="1"/>
</dbReference>
<dbReference type="Proteomes" id="UP000813463">
    <property type="component" value="Chromosome 1"/>
</dbReference>
<feature type="domain" description="CREG-like beta-barrel" evidence="1">
    <location>
        <begin position="46"/>
        <end position="237"/>
    </location>
</feature>
<name>A0A9R0K9K1_SPIOL</name>
<dbReference type="Gene3D" id="2.30.110.10">
    <property type="entry name" value="Electron Transport, Fmn-binding Protein, Chain A"/>
    <property type="match status" value="1"/>
</dbReference>
<gene>
    <name evidence="3" type="primary">LOC110802370</name>
</gene>
<dbReference type="Pfam" id="PF13883">
    <property type="entry name" value="CREG_beta-barrel"/>
    <property type="match status" value="1"/>
</dbReference>
<evidence type="ECO:0000259" key="1">
    <source>
        <dbReference type="Pfam" id="PF13883"/>
    </source>
</evidence>
<dbReference type="PANTHER" id="PTHR13343:SF17">
    <property type="entry name" value="CELLULAR REPRESSOR OF E1A-STIMULATED GENES, ISOFORM A"/>
    <property type="match status" value="1"/>
</dbReference>
<sequence>MEMEMETKMTRSSPMFKVTTFVLYLMMVLQLHCGCVEGRLLSLYKPDPNDVVAYARWLVAQNSWGSLSTISAEFGGAPFGNVMSYSDGLPGEGAGIPYFYLTTLDPTAINALEDQRSSLAISEYPIGTCGEKDPQNPTCARITLTGKVCLICKPLSVRLQCFINFCFKTVFFPFQLKLVDANSKEAEFARSALFTKHPEMKYWPGWHNFQVFKLEIENVFMVNWFGGRKSITVYQYLNWKMSVKLLKHDPAIGSSSDF</sequence>
<accession>A0A9R0K9K1</accession>
<keyword evidence="2" id="KW-1185">Reference proteome</keyword>
<evidence type="ECO:0000313" key="2">
    <source>
        <dbReference type="Proteomes" id="UP000813463"/>
    </source>
</evidence>
<organism evidence="2 3">
    <name type="scientific">Spinacia oleracea</name>
    <name type="common">Spinach</name>
    <dbReference type="NCBI Taxonomy" id="3562"/>
    <lineage>
        <taxon>Eukaryota</taxon>
        <taxon>Viridiplantae</taxon>
        <taxon>Streptophyta</taxon>
        <taxon>Embryophyta</taxon>
        <taxon>Tracheophyta</taxon>
        <taxon>Spermatophyta</taxon>
        <taxon>Magnoliopsida</taxon>
        <taxon>eudicotyledons</taxon>
        <taxon>Gunneridae</taxon>
        <taxon>Pentapetalae</taxon>
        <taxon>Caryophyllales</taxon>
        <taxon>Chenopodiaceae</taxon>
        <taxon>Chenopodioideae</taxon>
        <taxon>Anserineae</taxon>
        <taxon>Spinacia</taxon>
    </lineage>
</organism>
<reference evidence="2" key="1">
    <citation type="journal article" date="2021" name="Nat. Commun.">
        <title>Genomic analyses provide insights into spinach domestication and the genetic basis of agronomic traits.</title>
        <authorList>
            <person name="Cai X."/>
            <person name="Sun X."/>
            <person name="Xu C."/>
            <person name="Sun H."/>
            <person name="Wang X."/>
            <person name="Ge C."/>
            <person name="Zhang Z."/>
            <person name="Wang Q."/>
            <person name="Fei Z."/>
            <person name="Jiao C."/>
            <person name="Wang Q."/>
        </authorList>
    </citation>
    <scope>NUCLEOTIDE SEQUENCE [LARGE SCALE GENOMIC DNA]</scope>
    <source>
        <strain evidence="2">cv. Varoflay</strain>
    </source>
</reference>
<dbReference type="RefSeq" id="XP_021863514.1">
    <property type="nucleotide sequence ID" value="XM_022007822.2"/>
</dbReference>
<dbReference type="GeneID" id="110802370"/>
<evidence type="ECO:0000313" key="3">
    <source>
        <dbReference type="RefSeq" id="XP_021863514.1"/>
    </source>
</evidence>
<dbReference type="AlphaFoldDB" id="A0A9R0K9K1"/>
<proteinExistence type="predicted"/>
<dbReference type="InterPro" id="IPR012349">
    <property type="entry name" value="Split_barrel_FMN-bd"/>
</dbReference>